<dbReference type="EMBL" id="CP126101">
    <property type="protein sequence ID" value="WHY53408.1"/>
    <property type="molecule type" value="Genomic_DNA"/>
</dbReference>
<sequence>MSDFKKQMDQIDIPKSLHKRSLQGIEQARKEQQKSQRWLPKIITIAVTLAAGGFIALSIEQGGTNNHQASTTLVQEQFSSYIYWGIAILCISIILLITKRKIGSGSDKVKTLGVAAVLILLLGNSALFLQQQLVNPLVIPTSIEVNKDEQNGFEIRYITNHNDHRYVKFLQADDVILPIAYFTSKQDNLINGFYYPYDAYQTLRYQHIRDAYFQADLSVIEKIIASKDVYLILSDDVKIKAPLSINIYQNDNQVPHQSFSASRGQDEHVISFILDQDAVFDDFYVPSLLENQVILKEFKVNNQPFTSKDFPISLKKGQRIELFIQFKDSPFDMNASVGLSGPDGYLIKKVFSQVYFTESMVKKVREMNE</sequence>
<accession>A0AAX3WZP1</accession>
<evidence type="ECO:0000313" key="3">
    <source>
        <dbReference type="Proteomes" id="UP001178322"/>
    </source>
</evidence>
<dbReference type="RefSeq" id="WP_283871751.1">
    <property type="nucleotide sequence ID" value="NZ_CP126101.1"/>
</dbReference>
<evidence type="ECO:0000313" key="2">
    <source>
        <dbReference type="EMBL" id="WHY53408.1"/>
    </source>
</evidence>
<keyword evidence="1" id="KW-0472">Membrane</keyword>
<gene>
    <name evidence="2" type="ORF">QNH24_09295</name>
</gene>
<feature type="transmembrane region" description="Helical" evidence="1">
    <location>
        <begin position="78"/>
        <end position="97"/>
    </location>
</feature>
<evidence type="ECO:0000256" key="1">
    <source>
        <dbReference type="SAM" id="Phobius"/>
    </source>
</evidence>
<proteinExistence type="predicted"/>
<feature type="transmembrane region" description="Helical" evidence="1">
    <location>
        <begin position="109"/>
        <end position="129"/>
    </location>
</feature>
<protein>
    <submittedName>
        <fullName evidence="2">Uncharacterized protein</fullName>
    </submittedName>
</protein>
<organism evidence="2 3">
    <name type="scientific">Lysinibacillus pakistanensis</name>
    <dbReference type="NCBI Taxonomy" id="759811"/>
    <lineage>
        <taxon>Bacteria</taxon>
        <taxon>Bacillati</taxon>
        <taxon>Bacillota</taxon>
        <taxon>Bacilli</taxon>
        <taxon>Bacillales</taxon>
        <taxon>Bacillaceae</taxon>
        <taxon>Lysinibacillus</taxon>
    </lineage>
</organism>
<dbReference type="AlphaFoldDB" id="A0AAX3WZP1"/>
<keyword evidence="1" id="KW-0812">Transmembrane</keyword>
<name>A0AAX3WZP1_9BACI</name>
<dbReference type="Proteomes" id="UP001178322">
    <property type="component" value="Chromosome"/>
</dbReference>
<feature type="transmembrane region" description="Helical" evidence="1">
    <location>
        <begin position="38"/>
        <end position="58"/>
    </location>
</feature>
<keyword evidence="1" id="KW-1133">Transmembrane helix</keyword>
<reference evidence="2" key="1">
    <citation type="submission" date="2023-05" db="EMBL/GenBank/DDBJ databases">
        <title>Comparative genomics of Bacillaceae isolates and their secondary metabolite potential.</title>
        <authorList>
            <person name="Song L."/>
            <person name="Nielsen L.J."/>
            <person name="Mohite O."/>
            <person name="Xu X."/>
            <person name="Weber T."/>
            <person name="Kovacs A.T."/>
        </authorList>
    </citation>
    <scope>NUCLEOTIDE SEQUENCE</scope>
    <source>
        <strain evidence="2">LY1</strain>
    </source>
</reference>